<dbReference type="SUPFAM" id="SSF53448">
    <property type="entry name" value="Nucleotide-diphospho-sugar transferases"/>
    <property type="match status" value="1"/>
</dbReference>
<feature type="domain" description="Glycosyltransferase 2-like" evidence="1">
    <location>
        <begin position="8"/>
        <end position="138"/>
    </location>
</feature>
<name>A0A3R5YVM6_9FIRM</name>
<evidence type="ECO:0000313" key="2">
    <source>
        <dbReference type="EMBL" id="RGQ47007.1"/>
    </source>
</evidence>
<dbReference type="Proteomes" id="UP000283738">
    <property type="component" value="Unassembled WGS sequence"/>
</dbReference>
<protein>
    <submittedName>
        <fullName evidence="2">Glycosyltransferase</fullName>
    </submittedName>
</protein>
<accession>A0A3R5YVM6</accession>
<gene>
    <name evidence="2" type="ORF">DWY96_12135</name>
</gene>
<dbReference type="PANTHER" id="PTHR22916">
    <property type="entry name" value="GLYCOSYLTRANSFERASE"/>
    <property type="match status" value="1"/>
</dbReference>
<dbReference type="GO" id="GO:0016758">
    <property type="term" value="F:hexosyltransferase activity"/>
    <property type="evidence" value="ECO:0007669"/>
    <property type="project" value="UniProtKB-ARBA"/>
</dbReference>
<dbReference type="Gene3D" id="3.90.550.10">
    <property type="entry name" value="Spore Coat Polysaccharide Biosynthesis Protein SpsA, Chain A"/>
    <property type="match status" value="1"/>
</dbReference>
<dbReference type="PANTHER" id="PTHR22916:SF3">
    <property type="entry name" value="UDP-GLCNAC:BETAGAL BETA-1,3-N-ACETYLGLUCOSAMINYLTRANSFERASE-LIKE PROTEIN 1"/>
    <property type="match status" value="1"/>
</dbReference>
<organism evidence="2 3">
    <name type="scientific">Roseburia inulinivorans</name>
    <dbReference type="NCBI Taxonomy" id="360807"/>
    <lineage>
        <taxon>Bacteria</taxon>
        <taxon>Bacillati</taxon>
        <taxon>Bacillota</taxon>
        <taxon>Clostridia</taxon>
        <taxon>Lachnospirales</taxon>
        <taxon>Lachnospiraceae</taxon>
        <taxon>Roseburia</taxon>
    </lineage>
</organism>
<dbReference type="Pfam" id="PF00535">
    <property type="entry name" value="Glycos_transf_2"/>
    <property type="match status" value="1"/>
</dbReference>
<evidence type="ECO:0000259" key="1">
    <source>
        <dbReference type="Pfam" id="PF00535"/>
    </source>
</evidence>
<dbReference type="EMBL" id="QRTF01000029">
    <property type="protein sequence ID" value="RGQ47007.1"/>
    <property type="molecule type" value="Genomic_DNA"/>
</dbReference>
<evidence type="ECO:0000313" key="3">
    <source>
        <dbReference type="Proteomes" id="UP000283738"/>
    </source>
</evidence>
<dbReference type="InterPro" id="IPR001173">
    <property type="entry name" value="Glyco_trans_2-like"/>
</dbReference>
<keyword evidence="2" id="KW-0808">Transferase</keyword>
<dbReference type="InterPro" id="IPR029044">
    <property type="entry name" value="Nucleotide-diphossugar_trans"/>
</dbReference>
<comment type="caution">
    <text evidence="2">The sequence shown here is derived from an EMBL/GenBank/DDBJ whole genome shotgun (WGS) entry which is preliminary data.</text>
</comment>
<proteinExistence type="predicted"/>
<dbReference type="AlphaFoldDB" id="A0A3R5YVM6"/>
<sequence>MAQQELVSVLVISYNSERYIIETLDSIKNQTYERIQLVLSDDGSRDQTMKIAEEWIQKNGKRFESVKTHINEVNRGIPNNANQGLLLCEGSYIKLIAADDILREECIQKNLDICEKNHWDIVFSRMEAFNSKGVVGEMPFPLDFFELSAGEQYQRLLNDNILNAPTAFYKKKLIMDMEGFDENYIYMEDYPMWLKMLRNGVKFYGLNEITVNYRRNESSVTSNQNDKFVSVGYFKTCKRFFYQKKFGPMIANRCYRSLMSNLKEFLYKDLIIIFGNKKDSRATVKLTKLFYH</sequence>
<reference evidence="2 3" key="1">
    <citation type="submission" date="2018-08" db="EMBL/GenBank/DDBJ databases">
        <title>A genome reference for cultivated species of the human gut microbiota.</title>
        <authorList>
            <person name="Zou Y."/>
            <person name="Xue W."/>
            <person name="Luo G."/>
        </authorList>
    </citation>
    <scope>NUCLEOTIDE SEQUENCE [LARGE SCALE GENOMIC DNA]</scope>
    <source>
        <strain evidence="2 3">AF28-15</strain>
    </source>
</reference>
<dbReference type="RefSeq" id="WP_118111163.1">
    <property type="nucleotide sequence ID" value="NZ_QRTF01000029.1"/>
</dbReference>